<keyword evidence="14" id="KW-0812">Transmembrane</keyword>
<dbReference type="Pfam" id="PF10545">
    <property type="entry name" value="MADF_DNA_bdg"/>
    <property type="match status" value="1"/>
</dbReference>
<dbReference type="InterPro" id="IPR036322">
    <property type="entry name" value="WD40_repeat_dom_sf"/>
</dbReference>
<proteinExistence type="predicted"/>
<evidence type="ECO:0000256" key="3">
    <source>
        <dbReference type="ARBA" id="ARBA00022574"/>
    </source>
</evidence>
<evidence type="ECO:0000256" key="4">
    <source>
        <dbReference type="ARBA" id="ARBA00022737"/>
    </source>
</evidence>
<reference evidence="16" key="1">
    <citation type="submission" date="2025-08" db="UniProtKB">
        <authorList>
            <consortium name="RefSeq"/>
        </authorList>
    </citation>
    <scope>IDENTIFICATION</scope>
    <source>
        <tissue evidence="16">Whole insect</tissue>
    </source>
</reference>
<feature type="repeat" description="WD" evidence="12">
    <location>
        <begin position="222"/>
        <end position="259"/>
    </location>
</feature>
<dbReference type="GO" id="GO:0005858">
    <property type="term" value="C:axonemal dynein complex"/>
    <property type="evidence" value="ECO:0007669"/>
    <property type="project" value="TreeGrafter"/>
</dbReference>
<dbReference type="GO" id="GO:0120293">
    <property type="term" value="C:dynein axonemal particle"/>
    <property type="evidence" value="ECO:0007669"/>
    <property type="project" value="UniProtKB-SubCell"/>
</dbReference>
<evidence type="ECO:0000256" key="14">
    <source>
        <dbReference type="SAM" id="Phobius"/>
    </source>
</evidence>
<evidence type="ECO:0000256" key="1">
    <source>
        <dbReference type="ARBA" id="ARBA00004611"/>
    </source>
</evidence>
<dbReference type="SMART" id="SM00320">
    <property type="entry name" value="WD40"/>
    <property type="match status" value="4"/>
</dbReference>
<dbReference type="InParanoid" id="A0A6P7FSZ3"/>
<evidence type="ECO:0000256" key="11">
    <source>
        <dbReference type="ARBA" id="ARBA00041557"/>
    </source>
</evidence>
<feature type="transmembrane region" description="Helical" evidence="14">
    <location>
        <begin position="458"/>
        <end position="483"/>
    </location>
</feature>
<evidence type="ECO:0000256" key="8">
    <source>
        <dbReference type="ARBA" id="ARBA00023273"/>
    </source>
</evidence>
<organism evidence="16">
    <name type="scientific">Diabrotica virgifera virgifera</name>
    <name type="common">western corn rootworm</name>
    <dbReference type="NCBI Taxonomy" id="50390"/>
    <lineage>
        <taxon>Eukaryota</taxon>
        <taxon>Metazoa</taxon>
        <taxon>Ecdysozoa</taxon>
        <taxon>Arthropoda</taxon>
        <taxon>Hexapoda</taxon>
        <taxon>Insecta</taxon>
        <taxon>Pterygota</taxon>
        <taxon>Neoptera</taxon>
        <taxon>Endopterygota</taxon>
        <taxon>Coleoptera</taxon>
        <taxon>Polyphaga</taxon>
        <taxon>Cucujiformia</taxon>
        <taxon>Chrysomeloidea</taxon>
        <taxon>Chrysomelidae</taxon>
        <taxon>Galerucinae</taxon>
        <taxon>Diabroticina</taxon>
        <taxon>Diabroticites</taxon>
        <taxon>Diabrotica</taxon>
    </lineage>
</organism>
<dbReference type="Pfam" id="PF00400">
    <property type="entry name" value="WD40"/>
    <property type="match status" value="1"/>
</dbReference>
<dbReference type="PANTHER" id="PTHR12442:SF12">
    <property type="entry name" value="DYNEIN AXONEMAL INTERMEDIATE CHAIN 4"/>
    <property type="match status" value="1"/>
</dbReference>
<dbReference type="PROSITE" id="PS50082">
    <property type="entry name" value="WD_REPEATS_2"/>
    <property type="match status" value="2"/>
</dbReference>
<accession>A0A6P7FSZ3</accession>
<keyword evidence="4" id="KW-0677">Repeat</keyword>
<keyword evidence="3 12" id="KW-0853">WD repeat</keyword>
<evidence type="ECO:0000256" key="10">
    <source>
        <dbReference type="ARBA" id="ARBA00040002"/>
    </source>
</evidence>
<keyword evidence="7" id="KW-0206">Cytoskeleton</keyword>
<evidence type="ECO:0000256" key="2">
    <source>
        <dbReference type="ARBA" id="ARBA00022490"/>
    </source>
</evidence>
<dbReference type="InterPro" id="IPR001680">
    <property type="entry name" value="WD40_rpt"/>
</dbReference>
<dbReference type="SUPFAM" id="SSF50978">
    <property type="entry name" value="WD40 repeat-like"/>
    <property type="match status" value="1"/>
</dbReference>
<dbReference type="PANTHER" id="PTHR12442">
    <property type="entry name" value="DYNEIN INTERMEDIATE CHAIN"/>
    <property type="match status" value="1"/>
</dbReference>
<dbReference type="GO" id="GO:0045504">
    <property type="term" value="F:dynein heavy chain binding"/>
    <property type="evidence" value="ECO:0007669"/>
    <property type="project" value="TreeGrafter"/>
</dbReference>
<evidence type="ECO:0000256" key="13">
    <source>
        <dbReference type="SAM" id="MobiDB-lite"/>
    </source>
</evidence>
<keyword evidence="6" id="KW-0969">Cilium</keyword>
<feature type="region of interest" description="Disordered" evidence="13">
    <location>
        <begin position="27"/>
        <end position="47"/>
    </location>
</feature>
<evidence type="ECO:0000256" key="12">
    <source>
        <dbReference type="PROSITE-ProRule" id="PRU00221"/>
    </source>
</evidence>
<evidence type="ECO:0000259" key="15">
    <source>
        <dbReference type="Pfam" id="PF10545"/>
    </source>
</evidence>
<name>A0A6P7FSZ3_DIAVI</name>
<dbReference type="Gene3D" id="2.130.10.10">
    <property type="entry name" value="YVTN repeat-like/Quinoprotein amine dehydrogenase"/>
    <property type="match status" value="2"/>
</dbReference>
<keyword evidence="8" id="KW-0966">Cell projection</keyword>
<comment type="subcellular location">
    <subcellularLocation>
        <location evidence="1">Cytoplasm</location>
        <location evidence="1">Cytoskeleton</location>
        <location evidence="1">Flagellum axoneme</location>
    </subcellularLocation>
    <subcellularLocation>
        <location evidence="9">Dynein axonemal particle</location>
    </subcellularLocation>
</comment>
<feature type="domain" description="MADF" evidence="15">
    <location>
        <begin position="483"/>
        <end position="523"/>
    </location>
</feature>
<evidence type="ECO:0000256" key="6">
    <source>
        <dbReference type="ARBA" id="ARBA00023069"/>
    </source>
</evidence>
<dbReference type="GO" id="GO:0045503">
    <property type="term" value="F:dynein light chain binding"/>
    <property type="evidence" value="ECO:0007669"/>
    <property type="project" value="TreeGrafter"/>
</dbReference>
<feature type="non-terminal residue" evidence="16">
    <location>
        <position position="563"/>
    </location>
</feature>
<dbReference type="InterPro" id="IPR006578">
    <property type="entry name" value="MADF-dom"/>
</dbReference>
<keyword evidence="14" id="KW-1133">Transmembrane helix</keyword>
<dbReference type="InterPro" id="IPR015943">
    <property type="entry name" value="WD40/YVTN_repeat-like_dom_sf"/>
</dbReference>
<evidence type="ECO:0000256" key="5">
    <source>
        <dbReference type="ARBA" id="ARBA00022846"/>
    </source>
</evidence>
<sequence>MFGIKHNECVGFESRWKVKKVSSNAATQATEFSQSEKGTSTGTTDSIEIQTDAIETPSVAEDVDMVKLANWLRGIYPTVRKEIDEANNSHAFRGYRLQNDTNEADCKLLQTLSIANVGTGDSNLSKRIASVSWNQSGKSLAFTCNYEHQSWCHHPGYVFVYTLLSNGKLPDQPKKVLKTESCVICLKFNPSRPSILAGSTFSGSIIIWNIQNEDGEEVMTIKSAHEEVVTQILWTNDIKSDTGLLLVTTSTDSFLKVWKYDPISENILTLRSRYKIKPPLLNNVHRNNDSPINVLNKNPNGISCFDFSKHVPDMFLVGLEGGHIVQCSLLGATELKGSTKEEPLKDPSFKFYEPHEGEVVSVNFSPNRKDMFMTYGTDAEIRLYLIGQEDPAQLIFLKSTLLDLTFVPYEEKLITGCGLNGFMELFHMQKAKAIKDITKEQFKNKITSTCMAINGNKLVFYVYVFLSFYPYAGSASLIGFTLVQKKWKVLRDGYTRYAKKIKSKSGSSAPKWPYQYYDQMSFLRAVREDKPDETNSLEESEYAEIITMYEDSDFPESMLEESG</sequence>
<keyword evidence="14" id="KW-0472">Membrane</keyword>
<dbReference type="GO" id="GO:0003341">
    <property type="term" value="P:cilium movement"/>
    <property type="evidence" value="ECO:0007669"/>
    <property type="project" value="TreeGrafter"/>
</dbReference>
<evidence type="ECO:0000256" key="7">
    <source>
        <dbReference type="ARBA" id="ARBA00023212"/>
    </source>
</evidence>
<dbReference type="AlphaFoldDB" id="A0A6P7FSZ3"/>
<feature type="repeat" description="WD" evidence="12">
    <location>
        <begin position="352"/>
        <end position="384"/>
    </location>
</feature>
<keyword evidence="5" id="KW-0282">Flagellum</keyword>
<dbReference type="InterPro" id="IPR050687">
    <property type="entry name" value="Dynein_IC"/>
</dbReference>
<evidence type="ECO:0000256" key="9">
    <source>
        <dbReference type="ARBA" id="ARBA00024190"/>
    </source>
</evidence>
<gene>
    <name evidence="16" type="primary">LOC114333685</name>
</gene>
<evidence type="ECO:0000313" key="16">
    <source>
        <dbReference type="RefSeq" id="XP_028139426.1"/>
    </source>
</evidence>
<dbReference type="RefSeq" id="XP_028139426.1">
    <property type="nucleotide sequence ID" value="XM_028283625.1"/>
</dbReference>
<keyword evidence="2" id="KW-0963">Cytoplasm</keyword>
<protein>
    <recommendedName>
        <fullName evidence="10">Dynein axonemal intermediate chain 4</fullName>
    </recommendedName>
    <alternativeName>
        <fullName evidence="11">WD repeat-containing protein 78</fullName>
    </alternativeName>
</protein>